<reference evidence="2" key="1">
    <citation type="submission" date="2011-10" db="EMBL/GenBank/DDBJ databases">
        <title>The Genome Sequence of Oxalobacter formigenes HOxBLS.</title>
        <authorList>
            <consortium name="The Broad Institute Genome Sequencing Platform"/>
            <person name="Earl A."/>
            <person name="Ward D."/>
            <person name="Feldgarden M."/>
            <person name="Gevers D."/>
            <person name="Allison M.J."/>
            <person name="Humphrey S."/>
            <person name="Young S.K."/>
            <person name="Zeng Q."/>
            <person name="Gargeya S."/>
            <person name="Fitzgerald M."/>
            <person name="Haas B."/>
            <person name="Abouelleil A."/>
            <person name="Alvarado L."/>
            <person name="Arachchi H.M."/>
            <person name="Berlin A."/>
            <person name="Brown A."/>
            <person name="Chapman S.B."/>
            <person name="Chen Z."/>
            <person name="Dunbar C."/>
            <person name="Freedman E."/>
            <person name="Gearin G."/>
            <person name="Goldberg J."/>
            <person name="Griggs A."/>
            <person name="Gujja S."/>
            <person name="Heiman D."/>
            <person name="Howarth C."/>
            <person name="Larson L."/>
            <person name="Lui A."/>
            <person name="MacDonald P.J.P."/>
            <person name="Montmayeur A."/>
            <person name="Murphy C."/>
            <person name="Neiman D."/>
            <person name="Pearson M."/>
            <person name="Priest M."/>
            <person name="Roberts A."/>
            <person name="Saif S."/>
            <person name="Shea T."/>
            <person name="Shenoy N."/>
            <person name="Sisk P."/>
            <person name="Stolte C."/>
            <person name="Sykes S."/>
            <person name="Wortman J."/>
            <person name="Nusbaum C."/>
            <person name="Birren B."/>
        </authorList>
    </citation>
    <scope>NUCLEOTIDE SEQUENCE [LARGE SCALE GENOMIC DNA]</scope>
    <source>
        <strain evidence="2">HOxBLS</strain>
    </source>
</reference>
<dbReference type="eggNOG" id="ENOG5033SV0">
    <property type="taxonomic scope" value="Bacteria"/>
</dbReference>
<dbReference type="EMBL" id="ACDP02000014">
    <property type="protein sequence ID" value="EEO27865.2"/>
    <property type="molecule type" value="Genomic_DNA"/>
</dbReference>
<feature type="region of interest" description="Disordered" evidence="1">
    <location>
        <begin position="42"/>
        <end position="61"/>
    </location>
</feature>
<gene>
    <name evidence="2" type="ORF">OFAG_01018</name>
</gene>
<proteinExistence type="predicted"/>
<comment type="caution">
    <text evidence="2">The sequence shown here is derived from an EMBL/GenBank/DDBJ whole genome shotgun (WGS) entry which is preliminary data.</text>
</comment>
<dbReference type="Proteomes" id="UP000003973">
    <property type="component" value="Unassembled WGS sequence"/>
</dbReference>
<keyword evidence="3" id="KW-1185">Reference proteome</keyword>
<organism evidence="2 3">
    <name type="scientific">Oxalobacter paraformigenes</name>
    <dbReference type="NCBI Taxonomy" id="556268"/>
    <lineage>
        <taxon>Bacteria</taxon>
        <taxon>Pseudomonadati</taxon>
        <taxon>Pseudomonadota</taxon>
        <taxon>Betaproteobacteria</taxon>
        <taxon>Burkholderiales</taxon>
        <taxon>Oxalobacteraceae</taxon>
        <taxon>Oxalobacter</taxon>
    </lineage>
</organism>
<protein>
    <submittedName>
        <fullName evidence="2">Uncharacterized protein</fullName>
    </submittedName>
</protein>
<name>C3X3S9_9BURK</name>
<evidence type="ECO:0000256" key="1">
    <source>
        <dbReference type="SAM" id="MobiDB-lite"/>
    </source>
</evidence>
<evidence type="ECO:0000313" key="3">
    <source>
        <dbReference type="Proteomes" id="UP000003973"/>
    </source>
</evidence>
<dbReference type="HOGENOM" id="CLU_1494827_0_0_4"/>
<sequence length="180" mass="20045">MRYPEKPPACRNRRLPFTAGLTDAACRRSFAGCGFSGRVGAVEEKSEDGTAGNRTPKDDTAGKLAIALDRSLSGRTGKALARRQETGAEEKTVYVHDLALKMGLAPEDGKRYETRARTDAMYVGHEDSGERKTGAAPERFDFPFFNNMAFHTGFVRRFYRQVFFGAFRERDKEKAFSDAA</sequence>
<evidence type="ECO:0000313" key="2">
    <source>
        <dbReference type="EMBL" id="EEO27865.2"/>
    </source>
</evidence>
<dbReference type="AlphaFoldDB" id="C3X3S9"/>
<accession>C3X3S9</accession>